<proteinExistence type="inferred from homology"/>
<evidence type="ECO:0000256" key="3">
    <source>
        <dbReference type="ARBA" id="ARBA00022723"/>
    </source>
</evidence>
<dbReference type="SUPFAM" id="SSF53623">
    <property type="entry name" value="MurD-like peptide ligases, catalytic domain"/>
    <property type="match status" value="1"/>
</dbReference>
<evidence type="ECO:0000256" key="4">
    <source>
        <dbReference type="ARBA" id="ARBA00022741"/>
    </source>
</evidence>
<organism evidence="7 11">
    <name type="scientific">Cafeteria roenbergensis</name>
    <name type="common">Marine flagellate</name>
    <dbReference type="NCBI Taxonomy" id="33653"/>
    <lineage>
        <taxon>Eukaryota</taxon>
        <taxon>Sar</taxon>
        <taxon>Stramenopiles</taxon>
        <taxon>Bigyra</taxon>
        <taxon>Opalozoa</taxon>
        <taxon>Bicosoecida</taxon>
        <taxon>Cafeteriaceae</taxon>
        <taxon>Cafeteria</taxon>
    </lineage>
</organism>
<name>A0A5A8CB12_CAFRO</name>
<evidence type="ECO:0000313" key="7">
    <source>
        <dbReference type="EMBL" id="KAA0150028.1"/>
    </source>
</evidence>
<protein>
    <submittedName>
        <fullName evidence="7">Uncharacterized protein</fullName>
    </submittedName>
</protein>
<dbReference type="GO" id="GO:0005524">
    <property type="term" value="F:ATP binding"/>
    <property type="evidence" value="ECO:0007669"/>
    <property type="project" value="UniProtKB-KW"/>
</dbReference>
<dbReference type="InterPro" id="IPR036565">
    <property type="entry name" value="Mur-like_cat_sf"/>
</dbReference>
<evidence type="ECO:0000313" key="12">
    <source>
        <dbReference type="Proteomes" id="UP000325113"/>
    </source>
</evidence>
<dbReference type="InterPro" id="IPR036615">
    <property type="entry name" value="Mur_ligase_C_dom_sf"/>
</dbReference>
<gene>
    <name evidence="7" type="ORF">FNF28_07296</name>
    <name evidence="8" type="ORF">FNF29_00485</name>
    <name evidence="9" type="ORF">FNF31_00132</name>
</gene>
<dbReference type="NCBIfam" id="TIGR01499">
    <property type="entry name" value="folC"/>
    <property type="match status" value="1"/>
</dbReference>
<evidence type="ECO:0000313" key="9">
    <source>
        <dbReference type="EMBL" id="KAA0168971.1"/>
    </source>
</evidence>
<dbReference type="EMBL" id="VLTL01000237">
    <property type="protein sequence ID" value="KAA0150028.1"/>
    <property type="molecule type" value="Genomic_DNA"/>
</dbReference>
<dbReference type="GO" id="GO:0005737">
    <property type="term" value="C:cytoplasm"/>
    <property type="evidence" value="ECO:0007669"/>
    <property type="project" value="TreeGrafter"/>
</dbReference>
<dbReference type="EMBL" id="VLTM01000001">
    <property type="protein sequence ID" value="KAA0168971.1"/>
    <property type="molecule type" value="Genomic_DNA"/>
</dbReference>
<dbReference type="PANTHER" id="PTHR11136">
    <property type="entry name" value="FOLYLPOLYGLUTAMATE SYNTHASE-RELATED"/>
    <property type="match status" value="1"/>
</dbReference>
<sequence length="483" mass="50002">MAARDAYSAALQRLYSANLFLRVKQGLRNTRSLMAGLDSPHLAVPVIHVAGTNGKGSVSWKLAKACEAAGLRTGLFTSPHLSSARERVRINGVPISEEGVIAGLEAVERVLEAEGNPATFFERVTGLAMRHFDEENVDIAILEAGLGGRLDSTNVVEAPLAAVLTTVGMDHTSVLGDTAEQIAWEKSGIAKPGRPFVAGPCTPQALAMTSATSLLGPEAPDLAPEGAGVVLLDAAHNPEAMRAFAKLLEATLAPAGGGEDGIGRSYALRIVLACSNDRSPADMVGPLMPLLAESGHLFVAEADATKAQSPVALGLAAEEWWRRRRGGEPASGQVNVFQRLRLGEEELSEQARQARADAAAEARRAAGLRAGARLSLDAEQDVDWKSGEVDAASGLGRRYVRAAAPAVAVDVPDGAAGKGTAASTAQASAVQAAVRAAMKSAAADADVIGGRRSPLVVVCGSVYAMREAREAAGVAEPRDAIVK</sequence>
<dbReference type="GO" id="GO:0046872">
    <property type="term" value="F:metal ion binding"/>
    <property type="evidence" value="ECO:0007669"/>
    <property type="project" value="UniProtKB-KW"/>
</dbReference>
<evidence type="ECO:0000313" key="10">
    <source>
        <dbReference type="Proteomes" id="UP000323011"/>
    </source>
</evidence>
<keyword evidence="5" id="KW-0067">ATP-binding</keyword>
<dbReference type="GO" id="GO:0008841">
    <property type="term" value="F:dihydrofolate synthase activity"/>
    <property type="evidence" value="ECO:0007669"/>
    <property type="project" value="TreeGrafter"/>
</dbReference>
<evidence type="ECO:0000313" key="8">
    <source>
        <dbReference type="EMBL" id="KAA0157133.1"/>
    </source>
</evidence>
<dbReference type="Proteomes" id="UP000324907">
    <property type="component" value="Unassembled WGS sequence"/>
</dbReference>
<dbReference type="SUPFAM" id="SSF53244">
    <property type="entry name" value="MurD-like peptide ligases, peptide-binding domain"/>
    <property type="match status" value="1"/>
</dbReference>
<evidence type="ECO:0000256" key="1">
    <source>
        <dbReference type="ARBA" id="ARBA00008276"/>
    </source>
</evidence>
<comment type="similarity">
    <text evidence="1">Belongs to the folylpolyglutamate synthase family.</text>
</comment>
<dbReference type="AlphaFoldDB" id="A0A5A8CB12"/>
<dbReference type="PROSITE" id="PS01012">
    <property type="entry name" value="FOLYLPOLYGLU_SYNT_2"/>
    <property type="match status" value="1"/>
</dbReference>
<keyword evidence="2" id="KW-0436">Ligase</keyword>
<dbReference type="EMBL" id="VLTN01000002">
    <property type="protein sequence ID" value="KAA0157133.1"/>
    <property type="molecule type" value="Genomic_DNA"/>
</dbReference>
<evidence type="ECO:0000256" key="5">
    <source>
        <dbReference type="ARBA" id="ARBA00022840"/>
    </source>
</evidence>
<dbReference type="Gene3D" id="3.90.190.20">
    <property type="entry name" value="Mur ligase, C-terminal domain"/>
    <property type="match status" value="1"/>
</dbReference>
<dbReference type="Proteomes" id="UP000323011">
    <property type="component" value="Unassembled WGS sequence"/>
</dbReference>
<comment type="caution">
    <text evidence="7">The sequence shown here is derived from an EMBL/GenBank/DDBJ whole genome shotgun (WGS) entry which is preliminary data.</text>
</comment>
<reference evidence="10 11" key="1">
    <citation type="submission" date="2019-07" db="EMBL/GenBank/DDBJ databases">
        <title>Genomes of Cafeteria roenbergensis.</title>
        <authorList>
            <person name="Fischer M.G."/>
            <person name="Hackl T."/>
            <person name="Roman M."/>
        </authorList>
    </citation>
    <scope>NUCLEOTIDE SEQUENCE [LARGE SCALE GENOMIC DNA]</scope>
    <source>
        <strain evidence="8 10">BVI</strain>
        <strain evidence="9 12">Cflag</strain>
        <strain evidence="7 11">RCC970-E3</strain>
    </source>
</reference>
<keyword evidence="3" id="KW-0479">Metal-binding</keyword>
<keyword evidence="10" id="KW-1185">Reference proteome</keyword>
<evidence type="ECO:0000256" key="6">
    <source>
        <dbReference type="ARBA" id="ARBA00022842"/>
    </source>
</evidence>
<evidence type="ECO:0000256" key="2">
    <source>
        <dbReference type="ARBA" id="ARBA00022598"/>
    </source>
</evidence>
<evidence type="ECO:0000313" key="11">
    <source>
        <dbReference type="Proteomes" id="UP000324907"/>
    </source>
</evidence>
<dbReference type="GO" id="GO:0004326">
    <property type="term" value="F:tetrahydrofolylpolyglutamate synthase activity"/>
    <property type="evidence" value="ECO:0007669"/>
    <property type="project" value="InterPro"/>
</dbReference>
<keyword evidence="6" id="KW-0460">Magnesium</keyword>
<dbReference type="Proteomes" id="UP000325113">
    <property type="component" value="Unassembled WGS sequence"/>
</dbReference>
<dbReference type="Gene3D" id="3.40.1190.10">
    <property type="entry name" value="Mur-like, catalytic domain"/>
    <property type="match status" value="1"/>
</dbReference>
<dbReference type="InterPro" id="IPR018109">
    <property type="entry name" value="Folylpolyglutamate_synth_CS"/>
</dbReference>
<dbReference type="PANTHER" id="PTHR11136:SF0">
    <property type="entry name" value="DIHYDROFOLATE SYNTHETASE-RELATED"/>
    <property type="match status" value="1"/>
</dbReference>
<dbReference type="InterPro" id="IPR001645">
    <property type="entry name" value="Folylpolyglutamate_synth"/>
</dbReference>
<keyword evidence="4" id="KW-0547">Nucleotide-binding</keyword>
<accession>A0A5A8CB12</accession>